<dbReference type="EMBL" id="PDCK01000045">
    <property type="protein sequence ID" value="PRQ19680.1"/>
    <property type="molecule type" value="Genomic_DNA"/>
</dbReference>
<keyword evidence="2" id="KW-1185">Reference proteome</keyword>
<dbReference type="Proteomes" id="UP000238479">
    <property type="component" value="Chromosome 7"/>
</dbReference>
<comment type="caution">
    <text evidence="1">The sequence shown here is derived from an EMBL/GenBank/DDBJ whole genome shotgun (WGS) entry which is preliminary data.</text>
</comment>
<name>A0A2P6PCM7_ROSCH</name>
<proteinExistence type="predicted"/>
<accession>A0A2P6PCM7</accession>
<gene>
    <name evidence="1" type="ORF">RchiOBHm_Chr7g0219881</name>
</gene>
<evidence type="ECO:0000313" key="1">
    <source>
        <dbReference type="EMBL" id="PRQ19680.1"/>
    </source>
</evidence>
<sequence length="89" mass="10127">MHLGMLVALVNSSFRGQKWPETSQISCVPDHQTNLRISARNPPRYHSSLDQSFVKCTIEQIMNIPTPKALVKRLYFIDNSSINQLQSQA</sequence>
<organism evidence="1 2">
    <name type="scientific">Rosa chinensis</name>
    <name type="common">China rose</name>
    <dbReference type="NCBI Taxonomy" id="74649"/>
    <lineage>
        <taxon>Eukaryota</taxon>
        <taxon>Viridiplantae</taxon>
        <taxon>Streptophyta</taxon>
        <taxon>Embryophyta</taxon>
        <taxon>Tracheophyta</taxon>
        <taxon>Spermatophyta</taxon>
        <taxon>Magnoliopsida</taxon>
        <taxon>eudicotyledons</taxon>
        <taxon>Gunneridae</taxon>
        <taxon>Pentapetalae</taxon>
        <taxon>rosids</taxon>
        <taxon>fabids</taxon>
        <taxon>Rosales</taxon>
        <taxon>Rosaceae</taxon>
        <taxon>Rosoideae</taxon>
        <taxon>Rosoideae incertae sedis</taxon>
        <taxon>Rosa</taxon>
    </lineage>
</organism>
<reference evidence="1 2" key="1">
    <citation type="journal article" date="2018" name="Nat. Genet.">
        <title>The Rosa genome provides new insights in the design of modern roses.</title>
        <authorList>
            <person name="Bendahmane M."/>
        </authorList>
    </citation>
    <scope>NUCLEOTIDE SEQUENCE [LARGE SCALE GENOMIC DNA]</scope>
    <source>
        <strain evidence="2">cv. Old Blush</strain>
    </source>
</reference>
<protein>
    <submittedName>
        <fullName evidence="1">Uncharacterized protein</fullName>
    </submittedName>
</protein>
<dbReference type="AlphaFoldDB" id="A0A2P6PCM7"/>
<dbReference type="Gramene" id="PRQ19680">
    <property type="protein sequence ID" value="PRQ19680"/>
    <property type="gene ID" value="RchiOBHm_Chr7g0219881"/>
</dbReference>
<evidence type="ECO:0000313" key="2">
    <source>
        <dbReference type="Proteomes" id="UP000238479"/>
    </source>
</evidence>